<evidence type="ECO:0000256" key="4">
    <source>
        <dbReference type="ARBA" id="ARBA00022989"/>
    </source>
</evidence>
<dbReference type="InterPro" id="IPR002549">
    <property type="entry name" value="AI-2E-like"/>
</dbReference>
<evidence type="ECO:0000256" key="1">
    <source>
        <dbReference type="ARBA" id="ARBA00004141"/>
    </source>
</evidence>
<evidence type="ECO:0000256" key="2">
    <source>
        <dbReference type="ARBA" id="ARBA00009773"/>
    </source>
</evidence>
<dbReference type="Pfam" id="PF01594">
    <property type="entry name" value="AI-2E_transport"/>
    <property type="match status" value="1"/>
</dbReference>
<feature type="transmembrane region" description="Helical" evidence="6">
    <location>
        <begin position="305"/>
        <end position="338"/>
    </location>
</feature>
<evidence type="ECO:0000256" key="3">
    <source>
        <dbReference type="ARBA" id="ARBA00022692"/>
    </source>
</evidence>
<dbReference type="RefSeq" id="WP_377003845.1">
    <property type="nucleotide sequence ID" value="NZ_JBHSGG010000017.1"/>
</dbReference>
<evidence type="ECO:0000313" key="8">
    <source>
        <dbReference type="Proteomes" id="UP001595892"/>
    </source>
</evidence>
<protein>
    <submittedName>
        <fullName evidence="7">AI-2E family transporter</fullName>
    </submittedName>
</protein>
<proteinExistence type="inferred from homology"/>
<dbReference type="PANTHER" id="PTHR21716:SF64">
    <property type="entry name" value="AI-2 TRANSPORT PROTEIN TQSA"/>
    <property type="match status" value="1"/>
</dbReference>
<comment type="caution">
    <text evidence="7">The sequence shown here is derived from an EMBL/GenBank/DDBJ whole genome shotgun (WGS) entry which is preliminary data.</text>
</comment>
<comment type="similarity">
    <text evidence="2">Belongs to the autoinducer-2 exporter (AI-2E) (TC 2.A.86) family.</text>
</comment>
<dbReference type="PANTHER" id="PTHR21716">
    <property type="entry name" value="TRANSMEMBRANE PROTEIN"/>
    <property type="match status" value="1"/>
</dbReference>
<dbReference type="Proteomes" id="UP001595892">
    <property type="component" value="Unassembled WGS sequence"/>
</dbReference>
<feature type="transmembrane region" description="Helical" evidence="6">
    <location>
        <begin position="273"/>
        <end position="293"/>
    </location>
</feature>
<organism evidence="7 8">
    <name type="scientific">Coralloluteibacterium thermophilum</name>
    <dbReference type="NCBI Taxonomy" id="2707049"/>
    <lineage>
        <taxon>Bacteria</taxon>
        <taxon>Pseudomonadati</taxon>
        <taxon>Pseudomonadota</taxon>
        <taxon>Gammaproteobacteria</taxon>
        <taxon>Lysobacterales</taxon>
        <taxon>Lysobacteraceae</taxon>
        <taxon>Coralloluteibacterium</taxon>
    </lineage>
</organism>
<name>A0ABV9NMP6_9GAMM</name>
<dbReference type="EMBL" id="JBHSGG010000017">
    <property type="protein sequence ID" value="MFC4727833.1"/>
    <property type="molecule type" value="Genomic_DNA"/>
</dbReference>
<feature type="transmembrane region" description="Helical" evidence="6">
    <location>
        <begin position="154"/>
        <end position="172"/>
    </location>
</feature>
<evidence type="ECO:0000256" key="5">
    <source>
        <dbReference type="ARBA" id="ARBA00023136"/>
    </source>
</evidence>
<sequence>MTPSDTRRWQMLALAAALGFLIWLLGPVLTPFIVAALLAWLGDPFVDRIEARGRSRTTGVVLVYALMLLVLALILLLVLPLLEREVMRMIEAFPRYRDWFMGTAVPWLEARLNIEFGQYVDASHAVEMLQEHWRQAGGVAATILGTVSRSGMTVVLWTVNLVLIPVVTFYFLRDWDVMMTKLREMLPRSIEGTVVRLARESDTVLGGFIRGQLAVMFALGALYALGLWLIGIDMALIIGLITGLTSFVPYLGAILGFVLGAVAALVQYGDWQHLLLVALVYTVVQLAESYVLTPRLVGDRIGLHPVAVIFAVMAFGQLFGFIGVLVALPVTAVTMVVLRHFYQRYTESELYGGGMLVRRPDEGPGRIVLPDEGRTPHD</sequence>
<keyword evidence="8" id="KW-1185">Reference proteome</keyword>
<feature type="transmembrane region" description="Helical" evidence="6">
    <location>
        <begin position="213"/>
        <end position="241"/>
    </location>
</feature>
<accession>A0ABV9NMP6</accession>
<reference evidence="8" key="1">
    <citation type="journal article" date="2019" name="Int. J. Syst. Evol. Microbiol.">
        <title>The Global Catalogue of Microorganisms (GCM) 10K type strain sequencing project: providing services to taxonomists for standard genome sequencing and annotation.</title>
        <authorList>
            <consortium name="The Broad Institute Genomics Platform"/>
            <consortium name="The Broad Institute Genome Sequencing Center for Infectious Disease"/>
            <person name="Wu L."/>
            <person name="Ma J."/>
        </authorList>
    </citation>
    <scope>NUCLEOTIDE SEQUENCE [LARGE SCALE GENOMIC DNA]</scope>
    <source>
        <strain evidence="8">CGMCC 1.13574</strain>
    </source>
</reference>
<feature type="transmembrane region" description="Helical" evidence="6">
    <location>
        <begin position="12"/>
        <end position="41"/>
    </location>
</feature>
<evidence type="ECO:0000313" key="7">
    <source>
        <dbReference type="EMBL" id="MFC4727833.1"/>
    </source>
</evidence>
<feature type="transmembrane region" description="Helical" evidence="6">
    <location>
        <begin position="61"/>
        <end position="82"/>
    </location>
</feature>
<evidence type="ECO:0000256" key="6">
    <source>
        <dbReference type="SAM" id="Phobius"/>
    </source>
</evidence>
<keyword evidence="3 6" id="KW-0812">Transmembrane</keyword>
<feature type="transmembrane region" description="Helical" evidence="6">
    <location>
        <begin position="247"/>
        <end position="266"/>
    </location>
</feature>
<keyword evidence="5 6" id="KW-0472">Membrane</keyword>
<gene>
    <name evidence="7" type="ORF">ACFO3Q_06570</name>
</gene>
<comment type="subcellular location">
    <subcellularLocation>
        <location evidence="1">Membrane</location>
        <topology evidence="1">Multi-pass membrane protein</topology>
    </subcellularLocation>
</comment>
<keyword evidence="4 6" id="KW-1133">Transmembrane helix</keyword>